<proteinExistence type="predicted"/>
<name>A0A2A4YTI9_9PROT</name>
<evidence type="ECO:0000256" key="1">
    <source>
        <dbReference type="SAM" id="Phobius"/>
    </source>
</evidence>
<sequence length="183" mass="21679">MDAKQKIELPRHVSIDFYDDYMHIKKRWRGISTIFLTIFSLIWLYGVTLFTIDIFSHEPEAMNMLIGLFLAVMSWFIFYSTLSNWVNSTDVFVSKNVVEIKFGPVFWPGNKRFELDDVKQFYVKTRITSSAKSRQVSYQLRFIEKNDNDMVLIEGSAIKEYLLFVEQEIEKYLGIKDVKILEE</sequence>
<keyword evidence="1" id="KW-0812">Transmembrane</keyword>
<reference evidence="2" key="2">
    <citation type="journal article" date="2018" name="ISME J.">
        <title>A dynamic microbial community with high functional redundancy inhabits the cold, oxic subseafloor aquifer.</title>
        <authorList>
            <person name="Tully B.J."/>
            <person name="Wheat C.G."/>
            <person name="Glazer B.T."/>
            <person name="Huber J.A."/>
        </authorList>
    </citation>
    <scope>NUCLEOTIDE SEQUENCE</scope>
    <source>
        <strain evidence="2">NORP83</strain>
    </source>
</reference>
<keyword evidence="1" id="KW-0472">Membrane</keyword>
<organism evidence="2">
    <name type="scientific">OCS116 cluster bacterium</name>
    <dbReference type="NCBI Taxonomy" id="2030921"/>
    <lineage>
        <taxon>Bacteria</taxon>
        <taxon>Pseudomonadati</taxon>
        <taxon>Pseudomonadota</taxon>
        <taxon>Alphaproteobacteria</taxon>
        <taxon>OCS116 cluster</taxon>
    </lineage>
</organism>
<keyword evidence="1" id="KW-1133">Transmembrane helix</keyword>
<feature type="transmembrane region" description="Helical" evidence="1">
    <location>
        <begin position="31"/>
        <end position="55"/>
    </location>
</feature>
<accession>A0A2A4YTI9</accession>
<gene>
    <name evidence="2" type="ORF">COB13_14400</name>
</gene>
<evidence type="ECO:0000313" key="2">
    <source>
        <dbReference type="EMBL" id="PCI98074.1"/>
    </source>
</evidence>
<reference key="1">
    <citation type="submission" date="2017-08" db="EMBL/GenBank/DDBJ databases">
        <title>A dynamic microbial community with high functional redundancy inhabits the cold, oxic subseafloor aquifer.</title>
        <authorList>
            <person name="Tully B.J."/>
            <person name="Wheat C.G."/>
            <person name="Glazer B.T."/>
            <person name="Huber J.A."/>
        </authorList>
    </citation>
    <scope>NUCLEOTIDE SEQUENCE [LARGE SCALE GENOMIC DNA]</scope>
</reference>
<feature type="transmembrane region" description="Helical" evidence="1">
    <location>
        <begin position="61"/>
        <end position="79"/>
    </location>
</feature>
<dbReference type="EMBL" id="NVUS01000024">
    <property type="protein sequence ID" value="PCI98074.1"/>
    <property type="molecule type" value="Genomic_DNA"/>
</dbReference>
<dbReference type="AlphaFoldDB" id="A0A2A4YTI9"/>
<protein>
    <submittedName>
        <fullName evidence="2">Uncharacterized protein</fullName>
    </submittedName>
</protein>
<comment type="caution">
    <text evidence="2">The sequence shown here is derived from an EMBL/GenBank/DDBJ whole genome shotgun (WGS) entry which is preliminary data.</text>
</comment>